<dbReference type="KEGG" id="ccp:CHC_T00004454001"/>
<keyword evidence="3" id="KW-1185">Reference proteome</keyword>
<accession>R7QF56</accession>
<feature type="region of interest" description="Disordered" evidence="1">
    <location>
        <begin position="55"/>
        <end position="74"/>
    </location>
</feature>
<dbReference type="AlphaFoldDB" id="R7QF56"/>
<proteinExistence type="predicted"/>
<dbReference type="Proteomes" id="UP000012073">
    <property type="component" value="Unassembled WGS sequence"/>
</dbReference>
<evidence type="ECO:0000256" key="1">
    <source>
        <dbReference type="SAM" id="MobiDB-lite"/>
    </source>
</evidence>
<evidence type="ECO:0000313" key="3">
    <source>
        <dbReference type="Proteomes" id="UP000012073"/>
    </source>
</evidence>
<dbReference type="GeneID" id="17323587"/>
<name>R7QF56_CHOCR</name>
<dbReference type="Gramene" id="CDF36035">
    <property type="protein sequence ID" value="CDF36035"/>
    <property type="gene ID" value="CHC_T00004454001"/>
</dbReference>
<feature type="region of interest" description="Disordered" evidence="1">
    <location>
        <begin position="1"/>
        <end position="20"/>
    </location>
</feature>
<reference evidence="3" key="1">
    <citation type="journal article" date="2013" name="Proc. Natl. Acad. Sci. U.S.A.">
        <title>Genome structure and metabolic features in the red seaweed Chondrus crispus shed light on evolution of the Archaeplastida.</title>
        <authorList>
            <person name="Collen J."/>
            <person name="Porcel B."/>
            <person name="Carre W."/>
            <person name="Ball S.G."/>
            <person name="Chaparro C."/>
            <person name="Tonon T."/>
            <person name="Barbeyron T."/>
            <person name="Michel G."/>
            <person name="Noel B."/>
            <person name="Valentin K."/>
            <person name="Elias M."/>
            <person name="Artiguenave F."/>
            <person name="Arun A."/>
            <person name="Aury J.M."/>
            <person name="Barbosa-Neto J.F."/>
            <person name="Bothwell J.H."/>
            <person name="Bouget F.Y."/>
            <person name="Brillet L."/>
            <person name="Cabello-Hurtado F."/>
            <person name="Capella-Gutierrez S."/>
            <person name="Charrier B."/>
            <person name="Cladiere L."/>
            <person name="Cock J.M."/>
            <person name="Coelho S.M."/>
            <person name="Colleoni C."/>
            <person name="Czjzek M."/>
            <person name="Da Silva C."/>
            <person name="Delage L."/>
            <person name="Denoeud F."/>
            <person name="Deschamps P."/>
            <person name="Dittami S.M."/>
            <person name="Gabaldon T."/>
            <person name="Gachon C.M."/>
            <person name="Groisillier A."/>
            <person name="Herve C."/>
            <person name="Jabbari K."/>
            <person name="Katinka M."/>
            <person name="Kloareg B."/>
            <person name="Kowalczyk N."/>
            <person name="Labadie K."/>
            <person name="Leblanc C."/>
            <person name="Lopez P.J."/>
            <person name="McLachlan D.H."/>
            <person name="Meslet-Cladiere L."/>
            <person name="Moustafa A."/>
            <person name="Nehr Z."/>
            <person name="Nyvall Collen P."/>
            <person name="Panaud O."/>
            <person name="Partensky F."/>
            <person name="Poulain J."/>
            <person name="Rensing S.A."/>
            <person name="Rousvoal S."/>
            <person name="Samson G."/>
            <person name="Symeonidi A."/>
            <person name="Weissenbach J."/>
            <person name="Zambounis A."/>
            <person name="Wincker P."/>
            <person name="Boyen C."/>
        </authorList>
    </citation>
    <scope>NUCLEOTIDE SEQUENCE [LARGE SCALE GENOMIC DNA]</scope>
    <source>
        <strain evidence="3">cv. Stackhouse</strain>
    </source>
</reference>
<dbReference type="RefSeq" id="XP_005715855.1">
    <property type="nucleotide sequence ID" value="XM_005715798.1"/>
</dbReference>
<sequence>MPVSNGDAPSRPSSKARVPATLAQSNAVIHTEIRRAQGDRRNFLLAQAPMFKHFIGEDDDSDTAAKPSAKHRQM</sequence>
<gene>
    <name evidence="2" type="ORF">CHC_T00004454001</name>
</gene>
<evidence type="ECO:0000313" key="2">
    <source>
        <dbReference type="EMBL" id="CDF36035.1"/>
    </source>
</evidence>
<organism evidence="2 3">
    <name type="scientific">Chondrus crispus</name>
    <name type="common">Carrageen Irish moss</name>
    <name type="synonym">Polymorpha crispa</name>
    <dbReference type="NCBI Taxonomy" id="2769"/>
    <lineage>
        <taxon>Eukaryota</taxon>
        <taxon>Rhodophyta</taxon>
        <taxon>Florideophyceae</taxon>
        <taxon>Rhodymeniophycidae</taxon>
        <taxon>Gigartinales</taxon>
        <taxon>Gigartinaceae</taxon>
        <taxon>Chondrus</taxon>
    </lineage>
</organism>
<protein>
    <submittedName>
        <fullName evidence="2">Uncharacterized protein</fullName>
    </submittedName>
</protein>
<dbReference type="EMBL" id="HG001756">
    <property type="protein sequence ID" value="CDF36035.1"/>
    <property type="molecule type" value="Genomic_DNA"/>
</dbReference>